<reference evidence="2 3" key="1">
    <citation type="submission" date="2018-12" db="EMBL/GenBank/DDBJ databases">
        <title>Draft genome sequence of Xylaria grammica IHI A82.</title>
        <authorList>
            <person name="Buettner E."/>
            <person name="Kellner H."/>
        </authorList>
    </citation>
    <scope>NUCLEOTIDE SEQUENCE [LARGE SCALE GENOMIC DNA]</scope>
    <source>
        <strain evidence="2 3">IHI A82</strain>
    </source>
</reference>
<keyword evidence="3" id="KW-1185">Reference proteome</keyword>
<feature type="non-terminal residue" evidence="2">
    <location>
        <position position="1026"/>
    </location>
</feature>
<feature type="region of interest" description="Disordered" evidence="1">
    <location>
        <begin position="991"/>
        <end position="1026"/>
    </location>
</feature>
<comment type="caution">
    <text evidence="2">The sequence shown here is derived from an EMBL/GenBank/DDBJ whole genome shotgun (WGS) entry which is preliminary data.</text>
</comment>
<dbReference type="AlphaFoldDB" id="A0A439CM28"/>
<name>A0A439CM28_9PEZI</name>
<accession>A0A439CM28</accession>
<protein>
    <submittedName>
        <fullName evidence="2">Uncharacterized protein</fullName>
    </submittedName>
</protein>
<feature type="compositionally biased region" description="Polar residues" evidence="1">
    <location>
        <begin position="964"/>
        <end position="973"/>
    </location>
</feature>
<dbReference type="PANTHER" id="PTHR37538">
    <property type="entry name" value="BTB DOMAIN-CONTAINING PROTEIN"/>
    <property type="match status" value="1"/>
</dbReference>
<dbReference type="Proteomes" id="UP000286045">
    <property type="component" value="Unassembled WGS sequence"/>
</dbReference>
<evidence type="ECO:0000313" key="2">
    <source>
        <dbReference type="EMBL" id="RWA03194.1"/>
    </source>
</evidence>
<dbReference type="PANTHER" id="PTHR37538:SF1">
    <property type="entry name" value="BTB DOMAIN-CONTAINING PROTEIN"/>
    <property type="match status" value="1"/>
</dbReference>
<gene>
    <name evidence="2" type="ORF">EKO27_g11911</name>
</gene>
<sequence>MSIPPKGIHKVSMGPMLCLCDQMEISEVYHLAMSNRSLWASLQYYLYKRAAKSRKESLNSVPNLIIYGITAGWETRSLELAIKACRVIWPCMLDGLDDRRAWPPLFEAVDRKRHDVVSLLEENLADFTIRYEVSYRSRFAEILSCGRSAWVEGVEHSYAARFQFHATPGTMNEMIRTGALPGNIGVHEAEGSEVRDGADYDSVLEVAVKNMDLELTKKFLANPQMPVRPATLMLALDLFWTVGIDAILTSGRLEQTQVDRVLDKVLLETAKFEGFSNKIEYLVSIGADAEFRYSPPDADLGPEYKTALSQAIGAGRYENASKLLEVFEFDHDYLMHTLRRCVLQDFRLAMTKTLLEHTNADATGWKEAYAAAISTHVRMHCNNEQTIQFLVKYAHELVRSGVEMELNKPMKYLVWPRREYWIDSENTFLEHVLVTTMEKAKACKTKGLTRPNDFVRPLFQYGVDATLLSNEGWQLYQQYFKEFVRTRERRDEILSSYRQETKDVDAVFPEMKGKGVVSGSKKAKPRKSEQHASGSNKGQWDILPARAALNGAFNSDHISAQKPNRVIESSGDQVENRDRMYFQLFIRNSNLVAASLLNRVRNAPPSKPTNRREITYLIGMAEGDDRRPESSPFTGFTTQVYFNEGPQFVVPASLIEKCPKLVADGTRWPPSAIRLNDVASNIAHVLFYYLLTDTYQCLRPKGSSHHERLGDELTTGVQAYNAARNYDLPALQELAKGEIQRIAQELPFPFVLNLLRNLHLDPSERESWIDDYVQSGLKTLFQTPTAFLDLTSLQVEHGVISLSNILLKSLAGLLSNDGALTRKDVATTPTPPPEPAAIEEVPVVVDDLIYGEESLAVPAEEPIYAEGTPAVPTEERIYAEEQLVEPMEQPLELEREALPVASGEPTDKFDPEEYLRPVSGDVYDEPAREIEIPIPEVEPEVKPDLASDAVLVAGSDSPADSAFSPRTWSGFTSKSKKESLWLEDEIVSSTPGLVSEPLELPAQDALPSVEPEPEPAPAPDFWDVQH</sequence>
<feature type="region of interest" description="Disordered" evidence="1">
    <location>
        <begin position="515"/>
        <end position="539"/>
    </location>
</feature>
<dbReference type="EMBL" id="RYZI01000896">
    <property type="protein sequence ID" value="RWA03194.1"/>
    <property type="molecule type" value="Genomic_DNA"/>
</dbReference>
<feature type="region of interest" description="Disordered" evidence="1">
    <location>
        <begin position="955"/>
        <end position="976"/>
    </location>
</feature>
<dbReference type="STRING" id="363999.A0A439CM28"/>
<evidence type="ECO:0000256" key="1">
    <source>
        <dbReference type="SAM" id="MobiDB-lite"/>
    </source>
</evidence>
<proteinExistence type="predicted"/>
<organism evidence="2 3">
    <name type="scientific">Xylaria grammica</name>
    <dbReference type="NCBI Taxonomy" id="363999"/>
    <lineage>
        <taxon>Eukaryota</taxon>
        <taxon>Fungi</taxon>
        <taxon>Dikarya</taxon>
        <taxon>Ascomycota</taxon>
        <taxon>Pezizomycotina</taxon>
        <taxon>Sordariomycetes</taxon>
        <taxon>Xylariomycetidae</taxon>
        <taxon>Xylariales</taxon>
        <taxon>Xylariaceae</taxon>
        <taxon>Xylaria</taxon>
    </lineage>
</organism>
<evidence type="ECO:0000313" key="3">
    <source>
        <dbReference type="Proteomes" id="UP000286045"/>
    </source>
</evidence>